<dbReference type="Gene3D" id="3.90.78.10">
    <property type="entry name" value="UDP-N-acetylenolpyruvoylglucosamine reductase, C-terminal domain"/>
    <property type="match status" value="1"/>
</dbReference>
<accession>A0ABS2DT73</accession>
<dbReference type="EMBL" id="JACJJC010000006">
    <property type="protein sequence ID" value="MBM6703915.1"/>
    <property type="molecule type" value="Genomic_DNA"/>
</dbReference>
<keyword evidence="14 19" id="KW-0560">Oxidoreductase</keyword>
<feature type="domain" description="FAD-binding PCMH-type" evidence="20">
    <location>
        <begin position="18"/>
        <end position="190"/>
    </location>
</feature>
<dbReference type="Pfam" id="PF02873">
    <property type="entry name" value="MurB_C"/>
    <property type="match status" value="1"/>
</dbReference>
<dbReference type="InterPro" id="IPR003170">
    <property type="entry name" value="MurB"/>
</dbReference>
<dbReference type="InterPro" id="IPR016169">
    <property type="entry name" value="FAD-bd_PCMH_sub2"/>
</dbReference>
<feature type="active site" evidence="19">
    <location>
        <position position="339"/>
    </location>
</feature>
<evidence type="ECO:0000256" key="7">
    <source>
        <dbReference type="ARBA" id="ARBA00022490"/>
    </source>
</evidence>
<feature type="active site" description="Proton donor" evidence="19">
    <location>
        <position position="240"/>
    </location>
</feature>
<comment type="similarity">
    <text evidence="19">Belongs to the MurB family.</text>
</comment>
<dbReference type="NCBIfam" id="TIGR00179">
    <property type="entry name" value="murB"/>
    <property type="match status" value="1"/>
</dbReference>
<evidence type="ECO:0000256" key="16">
    <source>
        <dbReference type="ARBA" id="ARBA00023316"/>
    </source>
</evidence>
<evidence type="ECO:0000256" key="14">
    <source>
        <dbReference type="ARBA" id="ARBA00023002"/>
    </source>
</evidence>
<gene>
    <name evidence="19 21" type="primary">murB</name>
    <name evidence="21" type="ORF">H6A60_05375</name>
</gene>
<evidence type="ECO:0000256" key="13">
    <source>
        <dbReference type="ARBA" id="ARBA00022984"/>
    </source>
</evidence>
<dbReference type="Gene3D" id="3.30.43.10">
    <property type="entry name" value="Uridine Diphospho-n-acetylenolpyruvylglucosamine Reductase, domain 2"/>
    <property type="match status" value="1"/>
</dbReference>
<comment type="function">
    <text evidence="2 19">Cell wall formation.</text>
</comment>
<proteinExistence type="inferred from homology"/>
<dbReference type="SUPFAM" id="SSF56194">
    <property type="entry name" value="Uridine diphospho-N-Acetylenolpyruvylglucosamine reductase, MurB, C-terminal domain"/>
    <property type="match status" value="1"/>
</dbReference>
<keyword evidence="9 19" id="KW-0285">Flavoprotein</keyword>
<protein>
    <recommendedName>
        <fullName evidence="6 19">UDP-N-acetylenolpyruvoylglucosamine reductase</fullName>
        <ecNumber evidence="5 19">1.3.1.98</ecNumber>
    </recommendedName>
    <alternativeName>
        <fullName evidence="17 19">UDP-N-acetylmuramate dehydrogenase</fullName>
    </alternativeName>
</protein>
<evidence type="ECO:0000313" key="22">
    <source>
        <dbReference type="Proteomes" id="UP000715095"/>
    </source>
</evidence>
<evidence type="ECO:0000256" key="6">
    <source>
        <dbReference type="ARBA" id="ARBA00015188"/>
    </source>
</evidence>
<keyword evidence="15 19" id="KW-0131">Cell cycle</keyword>
<dbReference type="Pfam" id="PF01565">
    <property type="entry name" value="FAD_binding_4"/>
    <property type="match status" value="1"/>
</dbReference>
<evidence type="ECO:0000259" key="20">
    <source>
        <dbReference type="PROSITE" id="PS51387"/>
    </source>
</evidence>
<dbReference type="SUPFAM" id="SSF56176">
    <property type="entry name" value="FAD-binding/transporter-associated domain-like"/>
    <property type="match status" value="1"/>
</dbReference>
<dbReference type="InterPro" id="IPR011601">
    <property type="entry name" value="MurB_C"/>
</dbReference>
<evidence type="ECO:0000256" key="12">
    <source>
        <dbReference type="ARBA" id="ARBA00022960"/>
    </source>
</evidence>
<dbReference type="InterPro" id="IPR016166">
    <property type="entry name" value="FAD-bd_PCMH"/>
</dbReference>
<sequence length="345" mass="36773">MLNIEFDKSLEALTTFGLPSTAEAYVEVDSLDALREAFVFAREKGLRVRLLGGGANIVSMPHVSGLVIHPAMRGISFAESPENDALLVTAGAGESLDGLVRETLKRAGGLENLSAIPGSVGGAVVQNVGAYGLELAERFVSALVYDAQNDEVRTFDLEACDFSYRMSVFKRPENEGRFVVLEATLRLPKAWAPILGYKTLAERFADGSGRELTPDSVAEAVRAIRAEKLPDPAEIGSAGSFFKNPIVPVVKARELLTQYGSLVTYPIGGDRVKLAAGWLIDACGFKGTSKGRRGGAAVYDKHALVLVNAGGATGEDVVALADDIVRAVQKRFDVALEPEPVFFGD</sequence>
<comment type="catalytic activity">
    <reaction evidence="18 19">
        <text>UDP-N-acetyl-alpha-D-muramate + NADP(+) = UDP-N-acetyl-3-O-(1-carboxyvinyl)-alpha-D-glucosamine + NADPH + H(+)</text>
        <dbReference type="Rhea" id="RHEA:12248"/>
        <dbReference type="ChEBI" id="CHEBI:15378"/>
        <dbReference type="ChEBI" id="CHEBI:57783"/>
        <dbReference type="ChEBI" id="CHEBI:58349"/>
        <dbReference type="ChEBI" id="CHEBI:68483"/>
        <dbReference type="ChEBI" id="CHEBI:70757"/>
        <dbReference type="EC" id="1.3.1.98"/>
    </reaction>
</comment>
<dbReference type="PANTHER" id="PTHR21071:SF4">
    <property type="entry name" value="UDP-N-ACETYLENOLPYRUVOYLGLUCOSAMINE REDUCTASE"/>
    <property type="match status" value="1"/>
</dbReference>
<evidence type="ECO:0000256" key="15">
    <source>
        <dbReference type="ARBA" id="ARBA00023306"/>
    </source>
</evidence>
<keyword evidence="11 19" id="KW-0521">NADP</keyword>
<dbReference type="RefSeq" id="WP_205102382.1">
    <property type="nucleotide sequence ID" value="NZ_JACJJC010000006.1"/>
</dbReference>
<evidence type="ECO:0000313" key="21">
    <source>
        <dbReference type="EMBL" id="MBM6703915.1"/>
    </source>
</evidence>
<name>A0ABS2DT73_9BURK</name>
<dbReference type="NCBIfam" id="NF010478">
    <property type="entry name" value="PRK13903.1"/>
    <property type="match status" value="1"/>
</dbReference>
<reference evidence="21 22" key="1">
    <citation type="journal article" date="2021" name="Sci. Rep.">
        <title>The distribution of antibiotic resistance genes in chicken gut microbiota commensals.</title>
        <authorList>
            <person name="Juricova H."/>
            <person name="Matiasovicova J."/>
            <person name="Kubasova T."/>
            <person name="Cejkova D."/>
            <person name="Rychlik I."/>
        </authorList>
    </citation>
    <scope>NUCLEOTIDE SEQUENCE [LARGE SCALE GENOMIC DNA]</scope>
    <source>
        <strain evidence="21 22">An829</strain>
    </source>
</reference>
<evidence type="ECO:0000256" key="19">
    <source>
        <dbReference type="HAMAP-Rule" id="MF_00037"/>
    </source>
</evidence>
<dbReference type="InterPro" id="IPR006094">
    <property type="entry name" value="Oxid_FAD_bind_N"/>
</dbReference>
<dbReference type="Gene3D" id="3.30.465.10">
    <property type="match status" value="1"/>
</dbReference>
<keyword evidence="22" id="KW-1185">Reference proteome</keyword>
<evidence type="ECO:0000256" key="11">
    <source>
        <dbReference type="ARBA" id="ARBA00022857"/>
    </source>
</evidence>
<keyword evidence="10 19" id="KW-0274">FAD</keyword>
<evidence type="ECO:0000256" key="8">
    <source>
        <dbReference type="ARBA" id="ARBA00022618"/>
    </source>
</evidence>
<evidence type="ECO:0000256" key="1">
    <source>
        <dbReference type="ARBA" id="ARBA00001974"/>
    </source>
</evidence>
<dbReference type="InterPro" id="IPR036318">
    <property type="entry name" value="FAD-bd_PCMH-like_sf"/>
</dbReference>
<evidence type="ECO:0000256" key="10">
    <source>
        <dbReference type="ARBA" id="ARBA00022827"/>
    </source>
</evidence>
<keyword evidence="8 19" id="KW-0132">Cell division</keyword>
<dbReference type="NCBIfam" id="NF000755">
    <property type="entry name" value="PRK00046.1"/>
    <property type="match status" value="1"/>
</dbReference>
<evidence type="ECO:0000256" key="9">
    <source>
        <dbReference type="ARBA" id="ARBA00022630"/>
    </source>
</evidence>
<feature type="active site" evidence="19">
    <location>
        <position position="165"/>
    </location>
</feature>
<keyword evidence="13 19" id="KW-0573">Peptidoglycan synthesis</keyword>
<keyword evidence="7 19" id="KW-0963">Cytoplasm</keyword>
<evidence type="ECO:0000256" key="5">
    <source>
        <dbReference type="ARBA" id="ARBA00012518"/>
    </source>
</evidence>
<comment type="cofactor">
    <cofactor evidence="1 19">
        <name>FAD</name>
        <dbReference type="ChEBI" id="CHEBI:57692"/>
    </cofactor>
</comment>
<dbReference type="PANTHER" id="PTHR21071">
    <property type="entry name" value="UDP-N-ACETYLENOLPYRUVOYLGLUCOSAMINE REDUCTASE"/>
    <property type="match status" value="1"/>
</dbReference>
<dbReference type="PROSITE" id="PS51387">
    <property type="entry name" value="FAD_PCMH"/>
    <property type="match status" value="1"/>
</dbReference>
<comment type="pathway">
    <text evidence="4 19">Cell wall biogenesis; peptidoglycan biosynthesis.</text>
</comment>
<comment type="caution">
    <text evidence="21">The sequence shown here is derived from an EMBL/GenBank/DDBJ whole genome shotgun (WGS) entry which is preliminary data.</text>
</comment>
<dbReference type="EC" id="1.3.1.98" evidence="5 19"/>
<evidence type="ECO:0000256" key="2">
    <source>
        <dbReference type="ARBA" id="ARBA00003921"/>
    </source>
</evidence>
<keyword evidence="12 19" id="KW-0133">Cell shape</keyword>
<evidence type="ECO:0000256" key="17">
    <source>
        <dbReference type="ARBA" id="ARBA00031026"/>
    </source>
</evidence>
<dbReference type="Proteomes" id="UP000715095">
    <property type="component" value="Unassembled WGS sequence"/>
</dbReference>
<evidence type="ECO:0000256" key="4">
    <source>
        <dbReference type="ARBA" id="ARBA00004752"/>
    </source>
</evidence>
<comment type="subcellular location">
    <subcellularLocation>
        <location evidence="3 19">Cytoplasm</location>
    </subcellularLocation>
</comment>
<dbReference type="InterPro" id="IPR016167">
    <property type="entry name" value="FAD-bd_PCMH_sub1"/>
</dbReference>
<dbReference type="InterPro" id="IPR036635">
    <property type="entry name" value="MurB_C_sf"/>
</dbReference>
<organism evidence="21 22">
    <name type="scientific">Sutterella massiliensis</name>
    <dbReference type="NCBI Taxonomy" id="1816689"/>
    <lineage>
        <taxon>Bacteria</taxon>
        <taxon>Pseudomonadati</taxon>
        <taxon>Pseudomonadota</taxon>
        <taxon>Betaproteobacteria</taxon>
        <taxon>Burkholderiales</taxon>
        <taxon>Sutterellaceae</taxon>
        <taxon>Sutterella</taxon>
    </lineage>
</organism>
<evidence type="ECO:0000256" key="18">
    <source>
        <dbReference type="ARBA" id="ARBA00048914"/>
    </source>
</evidence>
<keyword evidence="16 19" id="KW-0961">Cell wall biogenesis/degradation</keyword>
<dbReference type="GO" id="GO:0008762">
    <property type="term" value="F:UDP-N-acetylmuramate dehydrogenase activity"/>
    <property type="evidence" value="ECO:0007669"/>
    <property type="project" value="UniProtKB-EC"/>
</dbReference>
<dbReference type="HAMAP" id="MF_00037">
    <property type="entry name" value="MurB"/>
    <property type="match status" value="1"/>
</dbReference>
<evidence type="ECO:0000256" key="3">
    <source>
        <dbReference type="ARBA" id="ARBA00004496"/>
    </source>
</evidence>